<sequence length="343" mass="36949">MANTAKGKVCVTGASGFIASWLVKRLLESGYHVLGTVRDPGNGKKVGHLWGLEGAKERLQLVRADLLEEGSFDDAVMACEGVFHTASPVVTGSNSKEEMLDSAINGTMNVLRSCKKNPSLKRVVLTSSSSTVRIKDEADLPPNVLLDESSWSSIEFCESLQIWYAVAKILAEKAAWEFAGEHRIDLVTVLPTFVVGPTLSPELGPTASDVLGLFQGTSAKVCARPEPSRQSHRPLSLLQERRGSSRRTGGWGTSTSTTWRGATCWRTRPRAPEGGTSAARRCWTAATSPPCSRGGSQRTPSRGACPAPTASSRTASTRPRPARWGWRNSRASRRCSTTPSPRS</sequence>
<gene>
    <name evidence="4" type="ORF">ZEAMMB73_Zm00001d031488</name>
</gene>
<dbReference type="FunFam" id="3.40.50.720:FF:000085">
    <property type="entry name" value="Dihydroflavonol reductase"/>
    <property type="match status" value="1"/>
</dbReference>
<accession>A0A1D6KJ35</accession>
<evidence type="ECO:0000256" key="1">
    <source>
        <dbReference type="ARBA" id="ARBA00023002"/>
    </source>
</evidence>
<proteinExistence type="predicted"/>
<dbReference type="GO" id="GO:0016491">
    <property type="term" value="F:oxidoreductase activity"/>
    <property type="evidence" value="ECO:0007669"/>
    <property type="project" value="UniProtKB-KW"/>
</dbReference>
<evidence type="ECO:0000313" key="4">
    <source>
        <dbReference type="EMBL" id="ONM02958.1"/>
    </source>
</evidence>
<dbReference type="ExpressionAtlas" id="A0A1D6KJ35">
    <property type="expression patterns" value="baseline and differential"/>
</dbReference>
<reference evidence="4" key="1">
    <citation type="submission" date="2015-12" db="EMBL/GenBank/DDBJ databases">
        <title>Update maize B73 reference genome by single molecule sequencing technologies.</title>
        <authorList>
            <consortium name="Maize Genome Sequencing Project"/>
            <person name="Ware D."/>
        </authorList>
    </citation>
    <scope>NUCLEOTIDE SEQUENCE [LARGE SCALE GENOMIC DNA]</scope>
    <source>
        <tissue evidence="4">Seedling</tissue>
    </source>
</reference>
<dbReference type="AlphaFoldDB" id="A0A1D6KJ35"/>
<dbReference type="FunCoup" id="A0A1D6KJ35">
    <property type="interactions" value="97"/>
</dbReference>
<evidence type="ECO:0000256" key="2">
    <source>
        <dbReference type="SAM" id="MobiDB-lite"/>
    </source>
</evidence>
<dbReference type="SUPFAM" id="SSF51735">
    <property type="entry name" value="NAD(P)-binding Rossmann-fold domains"/>
    <property type="match status" value="1"/>
</dbReference>
<dbReference type="CDD" id="cd08958">
    <property type="entry name" value="FR_SDR_e"/>
    <property type="match status" value="1"/>
</dbReference>
<protein>
    <submittedName>
        <fullName evidence="4">Tetraketide alpha-pyrone reductase 1</fullName>
    </submittedName>
</protein>
<dbReference type="eggNOG" id="KOG1502">
    <property type="taxonomic scope" value="Eukaryota"/>
</dbReference>
<keyword evidence="1" id="KW-0560">Oxidoreductase</keyword>
<feature type="region of interest" description="Disordered" evidence="2">
    <location>
        <begin position="222"/>
        <end position="343"/>
    </location>
</feature>
<evidence type="ECO:0000259" key="3">
    <source>
        <dbReference type="Pfam" id="PF01370"/>
    </source>
</evidence>
<dbReference type="InParanoid" id="A0A1D6KJ35"/>
<feature type="compositionally biased region" description="Polar residues" evidence="2">
    <location>
        <begin position="285"/>
        <end position="300"/>
    </location>
</feature>
<dbReference type="EMBL" id="CM007647">
    <property type="protein sequence ID" value="ONM02958.1"/>
    <property type="molecule type" value="Genomic_DNA"/>
</dbReference>
<dbReference type="PaxDb" id="4577-GRMZM2G168893_P03"/>
<dbReference type="PANTHER" id="PTHR10366">
    <property type="entry name" value="NAD DEPENDENT EPIMERASE/DEHYDRATASE"/>
    <property type="match status" value="1"/>
</dbReference>
<name>A0A1D6KJ35_MAIZE</name>
<dbReference type="SMR" id="A0A1D6KJ35"/>
<feature type="compositionally biased region" description="Low complexity" evidence="2">
    <location>
        <begin position="334"/>
        <end position="343"/>
    </location>
</feature>
<feature type="domain" description="NAD-dependent epimerase/dehydratase" evidence="3">
    <location>
        <begin position="9"/>
        <end position="198"/>
    </location>
</feature>
<dbReference type="STRING" id="4577.A0A1D6KJ35"/>
<dbReference type="PANTHER" id="PTHR10366:SF813">
    <property type="entry name" value="OS08G0515900 PROTEIN"/>
    <property type="match status" value="1"/>
</dbReference>
<dbReference type="InterPro" id="IPR050425">
    <property type="entry name" value="NAD(P)_dehydrat-like"/>
</dbReference>
<dbReference type="Pfam" id="PF01370">
    <property type="entry name" value="Epimerase"/>
    <property type="match status" value="1"/>
</dbReference>
<dbReference type="Gene3D" id="3.40.50.720">
    <property type="entry name" value="NAD(P)-binding Rossmann-like Domain"/>
    <property type="match status" value="1"/>
</dbReference>
<dbReference type="InterPro" id="IPR036291">
    <property type="entry name" value="NAD(P)-bd_dom_sf"/>
</dbReference>
<dbReference type="InterPro" id="IPR001509">
    <property type="entry name" value="Epimerase_deHydtase"/>
</dbReference>
<organism evidence="4">
    <name type="scientific">Zea mays</name>
    <name type="common">Maize</name>
    <dbReference type="NCBI Taxonomy" id="4577"/>
    <lineage>
        <taxon>Eukaryota</taxon>
        <taxon>Viridiplantae</taxon>
        <taxon>Streptophyta</taxon>
        <taxon>Embryophyta</taxon>
        <taxon>Tracheophyta</taxon>
        <taxon>Spermatophyta</taxon>
        <taxon>Magnoliopsida</taxon>
        <taxon>Liliopsida</taxon>
        <taxon>Poales</taxon>
        <taxon>Poaceae</taxon>
        <taxon>PACMAD clade</taxon>
        <taxon>Panicoideae</taxon>
        <taxon>Andropogonodae</taxon>
        <taxon>Andropogoneae</taxon>
        <taxon>Tripsacinae</taxon>
        <taxon>Zea</taxon>
    </lineage>
</organism>